<feature type="domain" description="KIB1-4 beta-propeller" evidence="1">
    <location>
        <begin position="176"/>
        <end position="329"/>
    </location>
</feature>
<accession>A0A6J0KN28</accession>
<dbReference type="InterPro" id="IPR005174">
    <property type="entry name" value="KIB1-4_b-propeller"/>
</dbReference>
<evidence type="ECO:0000259" key="1">
    <source>
        <dbReference type="Pfam" id="PF03478"/>
    </source>
</evidence>
<dbReference type="GeneID" id="108819924"/>
<dbReference type="Proteomes" id="UP000504610">
    <property type="component" value="Chromosome 8"/>
</dbReference>
<dbReference type="Pfam" id="PF03478">
    <property type="entry name" value="Beta-prop_KIB1-4"/>
    <property type="match status" value="1"/>
</dbReference>
<dbReference type="InterPro" id="IPR051304">
    <property type="entry name" value="SCF_F-box_domain"/>
</dbReference>
<proteinExistence type="predicted"/>
<dbReference type="AlphaFoldDB" id="A0A6J0KN28"/>
<name>A0A6J0KN28_RAPSA</name>
<evidence type="ECO:0000313" key="3">
    <source>
        <dbReference type="RefSeq" id="XP_018448434.1"/>
    </source>
</evidence>
<dbReference type="OrthoDB" id="599103at2759"/>
<reference evidence="3" key="2">
    <citation type="submission" date="2025-08" db="UniProtKB">
        <authorList>
            <consortium name="RefSeq"/>
        </authorList>
    </citation>
    <scope>IDENTIFICATION</scope>
    <source>
        <tissue evidence="3">Leaf</tissue>
    </source>
</reference>
<dbReference type="KEGG" id="rsz:108819924"/>
<reference evidence="2" key="1">
    <citation type="journal article" date="2019" name="Database">
        <title>The radish genome database (RadishGD): an integrated information resource for radish genomics.</title>
        <authorList>
            <person name="Yu H.J."/>
            <person name="Baek S."/>
            <person name="Lee Y.J."/>
            <person name="Cho A."/>
            <person name="Mun J.H."/>
        </authorList>
    </citation>
    <scope>NUCLEOTIDE SEQUENCE [LARGE SCALE GENOMIC DNA]</scope>
    <source>
        <strain evidence="2">cv. WK10039</strain>
    </source>
</reference>
<dbReference type="PANTHER" id="PTHR47123:SF7">
    <property type="entry name" value="DUF295 DOMAIN-CONTAINING PROTEIN"/>
    <property type="match status" value="1"/>
</dbReference>
<dbReference type="PANTHER" id="PTHR47123">
    <property type="entry name" value="F-BOX PROTEIN SKIP23"/>
    <property type="match status" value="1"/>
</dbReference>
<protein>
    <submittedName>
        <fullName evidence="3">F-box/kelch-repeat protein At5g24040</fullName>
    </submittedName>
</protein>
<dbReference type="RefSeq" id="XP_018448434.1">
    <property type="nucleotide sequence ID" value="XM_018592932.2"/>
</dbReference>
<keyword evidence="2" id="KW-1185">Reference proteome</keyword>
<gene>
    <name evidence="3" type="primary">LOC108819924</name>
</gene>
<evidence type="ECO:0000313" key="2">
    <source>
        <dbReference type="Proteomes" id="UP000504610"/>
    </source>
</evidence>
<organism evidence="2 3">
    <name type="scientific">Raphanus sativus</name>
    <name type="common">Radish</name>
    <name type="synonym">Raphanus raphanistrum var. sativus</name>
    <dbReference type="NCBI Taxonomy" id="3726"/>
    <lineage>
        <taxon>Eukaryota</taxon>
        <taxon>Viridiplantae</taxon>
        <taxon>Streptophyta</taxon>
        <taxon>Embryophyta</taxon>
        <taxon>Tracheophyta</taxon>
        <taxon>Spermatophyta</taxon>
        <taxon>Magnoliopsida</taxon>
        <taxon>eudicotyledons</taxon>
        <taxon>Gunneridae</taxon>
        <taxon>Pentapetalae</taxon>
        <taxon>rosids</taxon>
        <taxon>malvids</taxon>
        <taxon>Brassicales</taxon>
        <taxon>Brassicaceae</taxon>
        <taxon>Brassiceae</taxon>
        <taxon>Raphanus</taxon>
    </lineage>
</organism>
<sequence>MSGWSELPPDIINSISLQIDNPFSLIHFRSVCSSWRSFSILKFRPVTPLKCPLPLDSGGCGDDCHILNSRVYLLKSPNSIPRPKYWLFRLQEKENGEIVLYSLFLRRNYSEYKCLYPKLSLNLLNCQIFVLAHEHLACFSEWIEGIDFIMDCVEPIGSMGLDGNNNKFTILGKLSFEGLAMYRSVYECWTELEIKIDPYPQGIASYKGKFYAIDRIGRTIVVEATTLEVNTFQRSRPCDKIRRRWLIKLPDKLLLVEMGRERGYDLHEDKIWFEISKLDEKRNDWDQVEDVDGHVLFLDYYCSFSCLATEIPGFRANSIVFLDIWRPSDNLQIHERILVFEFSEHGVRSLIDIPEYVELFRTPPGWIISNE</sequence>